<dbReference type="AlphaFoldDB" id="A0A8J8NWY0"/>
<accession>A0A8J8NWY0</accession>
<feature type="compositionally biased region" description="Acidic residues" evidence="1">
    <location>
        <begin position="336"/>
        <end position="345"/>
    </location>
</feature>
<proteinExistence type="predicted"/>
<evidence type="ECO:0000256" key="1">
    <source>
        <dbReference type="SAM" id="MobiDB-lite"/>
    </source>
</evidence>
<feature type="compositionally biased region" description="Polar residues" evidence="1">
    <location>
        <begin position="102"/>
        <end position="113"/>
    </location>
</feature>
<dbReference type="EMBL" id="RRYP01004656">
    <property type="protein sequence ID" value="TNV82693.1"/>
    <property type="molecule type" value="Genomic_DNA"/>
</dbReference>
<comment type="caution">
    <text evidence="2">The sequence shown here is derived from an EMBL/GenBank/DDBJ whole genome shotgun (WGS) entry which is preliminary data.</text>
</comment>
<protein>
    <submittedName>
        <fullName evidence="2">Uncharacterized protein</fullName>
    </submittedName>
</protein>
<name>A0A8J8NWY0_HALGN</name>
<feature type="region of interest" description="Disordered" evidence="1">
    <location>
        <begin position="81"/>
        <end position="118"/>
    </location>
</feature>
<gene>
    <name evidence="2" type="ORF">FGO68_gene3661</name>
</gene>
<keyword evidence="3" id="KW-1185">Reference proteome</keyword>
<dbReference type="Proteomes" id="UP000785679">
    <property type="component" value="Unassembled WGS sequence"/>
</dbReference>
<reference evidence="2" key="1">
    <citation type="submission" date="2019-06" db="EMBL/GenBank/DDBJ databases">
        <authorList>
            <person name="Zheng W."/>
        </authorList>
    </citation>
    <scope>NUCLEOTIDE SEQUENCE</scope>
    <source>
        <strain evidence="2">QDHG01</strain>
    </source>
</reference>
<organism evidence="2 3">
    <name type="scientific">Halteria grandinella</name>
    <dbReference type="NCBI Taxonomy" id="5974"/>
    <lineage>
        <taxon>Eukaryota</taxon>
        <taxon>Sar</taxon>
        <taxon>Alveolata</taxon>
        <taxon>Ciliophora</taxon>
        <taxon>Intramacronucleata</taxon>
        <taxon>Spirotrichea</taxon>
        <taxon>Stichotrichia</taxon>
        <taxon>Sporadotrichida</taxon>
        <taxon>Halteriidae</taxon>
        <taxon>Halteria</taxon>
    </lineage>
</organism>
<feature type="compositionally biased region" description="Polar residues" evidence="1">
    <location>
        <begin position="306"/>
        <end position="335"/>
    </location>
</feature>
<evidence type="ECO:0000313" key="2">
    <source>
        <dbReference type="EMBL" id="TNV82693.1"/>
    </source>
</evidence>
<evidence type="ECO:0000313" key="3">
    <source>
        <dbReference type="Proteomes" id="UP000785679"/>
    </source>
</evidence>
<sequence>MPFMFSRKISQTSIQRESPCKLSTRRFENIENPQNFPGKENQSKEAFQRHQAFENDADFDKQEGRASHCLVIRKITPERPCDLQSKTPVTSTVKRHSRQSKSGKITGANSRGNLSLRPPQRQLMASLRNGNASPRSDKTITTISHVDDIYSANYWQKQVSILLKEKKGMLKMSQDSHFEIRKMHEENENLQTILRHKEQELDHMKFGQVLEVARHKKGALSQTALPQQIKPRHLFQLNHAHERLNNALKAHQRQVSWHLKSIPYTDHSQVDEMLDEEDEGAADARDQSYSRIFTERETENFEFKNEQIQQAEDVQSDSSALKPSPVSENNYGQEYSESEANDEDMQNEDGITQDASYVLINNSANEINGIQNIVNPIITHRATKAIQDQNAQRPNHLKRTFLIPSINSSSSSHVRRINETSGVIHPQSEQNTPTVQRPFSFASVFPNDSHNLVLSQKNKDHSNQNMKKIDGKVPISFYNTFFNAKQTLQSPPQFYNNLIKGSSNQLYQSAPNFSLN</sequence>
<feature type="region of interest" description="Disordered" evidence="1">
    <location>
        <begin position="300"/>
        <end position="345"/>
    </location>
</feature>